<accession>A0ABN7VI70</accession>
<reference evidence="1 2" key="1">
    <citation type="submission" date="2021-06" db="EMBL/GenBank/DDBJ databases">
        <authorList>
            <person name="Kallberg Y."/>
            <person name="Tangrot J."/>
            <person name="Rosling A."/>
        </authorList>
    </citation>
    <scope>NUCLEOTIDE SEQUENCE [LARGE SCALE GENOMIC DNA]</scope>
    <source>
        <strain evidence="1 2">120-4 pot B 10/14</strain>
    </source>
</reference>
<organism evidence="1 2">
    <name type="scientific">Gigaspora margarita</name>
    <dbReference type="NCBI Taxonomy" id="4874"/>
    <lineage>
        <taxon>Eukaryota</taxon>
        <taxon>Fungi</taxon>
        <taxon>Fungi incertae sedis</taxon>
        <taxon>Mucoromycota</taxon>
        <taxon>Glomeromycotina</taxon>
        <taxon>Glomeromycetes</taxon>
        <taxon>Diversisporales</taxon>
        <taxon>Gigasporaceae</taxon>
        <taxon>Gigaspora</taxon>
    </lineage>
</organism>
<dbReference type="PANTHER" id="PTHR45737">
    <property type="entry name" value="VON WILLEBRAND FACTOR A DOMAIN-CONTAINING PROTEIN 5A"/>
    <property type="match status" value="1"/>
</dbReference>
<proteinExistence type="predicted"/>
<sequence length="2637" mass="298567">NFLAHLSSDKDLLKYDLSVLATALTIMYLKILCWKHYGEWKRLVASSETWLSKEINNVDAEDRLYNLCKTFIIERFKVKNLEKEQLEIIEPAKVTIINRKIITIRHVRTLLSHQSDDGCVVLNEKVAEYFGFKSVDECLQQLRKHFNKTRVSKLHQNAWTTACVVWYLRLVAVDHRHEWIANYEKSSEWLKKQCNGDAALEKEINECARRFVVSRYEVDKDAIEADNSFVAAIKTKDVAIEEEKNDLKRQKKGSMHRKTISLSGTIVNRNTTTEPIVKKFLTYRTNDGCYQLNDEIAKHLGFLDKASLEAALRSHFISDNLSKLDTDTLFTAVATWYLRLVAVDHRPHWATDCDTSYKWLSSKIKNPQIERELLGSAKKFVIRGYGVDDDALEKDEEYQDHLNRTLDVESAKTIVIDNSDKSFAEAIDKTVGGLKEGVKKVVEGAKEGAKEVTRDVVGIAKGGTDDIVGGTKAATENVKHFIGDIYKAATKLGDKVEDALTFDKDKIDDHEKAEALIIVEESATPEKCKDIVSNQKDDGSIELSDTICNELDVPKEEIIKTIQKKTKNNKLKSPDFSSSIATAVCTAYLNKAAPKHKNVWKDKCDKARGHISNQIGDADAEKELLELADDYVVENCIKKVIKDKKRNAVAKVRESTTPEKCNDIVSNQKDDGSFEVSETICKEIDVPVTEVVTKVKKGTQNKKLKSPESESWWKTALNLSYLKVAAPHHKKDWEDKEKKAREYLSKQIGDTATEKALLDCTDKFIVDNVTKKFDKDHKKEVAITIVHDTASPEKSKKIVSKQKDDGSIELDDSVCKEFDAPKEEIITTVRKKINNKKLQLPQFSTSLETAVNIAYLKNAASKHKGDWEDKYNKAREYLAKQIGDKDTEEELIKCADEYVVDKVTDKVIEEKKTQVIDLKKDEIPKDGKGRGFFGGLYDTGAKVVDTIKNAFTYDKNKIDDHEKAEALIIVEESATPEKCQEITSKQKDDGCIELDETVCNELDAPKEEIITTIQKNIKNTKLKSPEFSPCLETAINIAYLKKAAPKHEGLWKDKYNKAREYLSKKIGDANAEKELLECADNYVIDNSIKKVIKDKKKNAVVKLRDSTTPEKCNDVVSKQKDDGSFEVSETICKEIDIPVDVVPVVKKETQNEKLKSPKSEPWWKTALALSYLKIAAPDHKKQWEDKEKKAREYLSKEIGDAKTEKELLDCTDKYVVDSVAKKVEKDHKKDVAITIVQDAASPDKCQEIVSKQKDDGSIELDDSVCNELDTPKEEIITTIKKKVKNTKLKSPELSSSLATAINLAYLKNAASKYEDDWQDKYKKARDYLSKQIGDKNAEDELIKCADDYVVDKVTDKVIKEKKQTVIDLKEDEIPKTEKPKSFFGGIYEQAAKLGDQIEKAITFDKNKHGNHEKAEALIVVEESATPEKCKEIVSHQNEDGSIELVDTVCHDLDVPKEEIITTIQEKTTNDKLKSVPRPLWETAINLSYLKKAAPKHEGLWRDKYNKACEYLSNKIGDKDAEKELLDCADNYVVDNSTKKVIKDKKRNAVVTVQKSTTPEKCNEAVSNQKDDGSFEISETVCKEIDVPVEKVVTEVKKDTKNEKLKSRESEPWWKTGLTLSYLNVAAPHHKKQWEDKDKKAREYLSDQIKDTPTEKELLDCTDKYVVDKVTKKVEKGHKKDKAITIVQDAASPKKSQEIVSKQKDNGCIELDDSVCDELGAPKEDIITTIKKKITNTKLKTPEFSTSLETAINLSYLKNAASKYEGDWRDKYNKAREYLSNQIGDKKAEEELIECADEYVIDKVTDKVIEKKKQDAIELKKDEIPNVKNFFGGLYEKAAKFGDQIEKAITFDNDKHDDHEKAEALIIVEESATPEKCKEITSKQKRDGSIELGDSVCNDLDAPKEEIITTIQKKITNDKLKSPKVVSTAVNLSYLKKAAPKHESLWKDKYDNAREYLSKLIGDKNAEKELLDCTDNYVVENSTKKVIKDKKRNAVAKLRDSATPEKCNEAVSNQKDDGSFEISETVCKEIDVPVEKVVTEVKKDTRNEKLKSPESEPWWKTALTLGYIKAAAPDHKKLWEDKDKKAREYLSDQIKDAATEKELLDCADKYVVDNVAKKVEKDHKKSVAITIVQDAASPDKCKEIVSKQKDDGSIELDDSVCNELGAPKEDVITTIKKKITNEKLKSPEHSTSLATAINLSYLKNAASKYKGDWEDKYNKAREYLSKQIGDKKAEEELIKCTDEYVVDKVTDKVIEEKKQAVIDLKKDDIPKKSVKNFFGGLYETATKIGDQIEKAITFDNDKHDDHEKAEALIIVEESATPEKCKEITSNQKDNGSIELSDSVCNDLDAPKEEIITTIQKKITNDKLKSPEVISTAVNLSYLKKAAPKHESLWKDKYNKARDYLSKLIGDKNAEKELLDCADNYVVENSTKKVIKDKKRNSVAKVRDSTTPEKCNEAVSNQKVDGSFEISETVCKEIDVPVEKVVTEVKKNTKNEKLKSRESEPWWKTGLTVSYLNVAAPHHKKQWEDKDKKAREYLSDQIKDAATEKELLDCTDKYVVDNVTKKVEKDHKKDVAITIVQDAASPDKCEEIVYKQKDDGSIELDDSVCNELGAPKEDIITTIKKKITNEKLKSPEHST</sequence>
<gene>
    <name evidence="1" type="ORF">GMARGA_LOCUS19068</name>
</gene>
<keyword evidence="2" id="KW-1185">Reference proteome</keyword>
<comment type="caution">
    <text evidence="1">The sequence shown here is derived from an EMBL/GenBank/DDBJ whole genome shotgun (WGS) entry which is preliminary data.</text>
</comment>
<feature type="non-terminal residue" evidence="1">
    <location>
        <position position="2637"/>
    </location>
</feature>
<dbReference type="EMBL" id="CAJVQB010015661">
    <property type="protein sequence ID" value="CAG8775869.1"/>
    <property type="molecule type" value="Genomic_DNA"/>
</dbReference>
<feature type="non-terminal residue" evidence="1">
    <location>
        <position position="1"/>
    </location>
</feature>
<dbReference type="Proteomes" id="UP000789901">
    <property type="component" value="Unassembled WGS sequence"/>
</dbReference>
<evidence type="ECO:0000313" key="2">
    <source>
        <dbReference type="Proteomes" id="UP000789901"/>
    </source>
</evidence>
<evidence type="ECO:0000313" key="1">
    <source>
        <dbReference type="EMBL" id="CAG8775869.1"/>
    </source>
</evidence>
<dbReference type="PANTHER" id="PTHR45737:SF6">
    <property type="entry name" value="VON WILLEBRAND FACTOR A DOMAIN-CONTAINING PROTEIN 5A"/>
    <property type="match status" value="1"/>
</dbReference>
<name>A0ABN7VI70_GIGMA</name>
<protein>
    <submittedName>
        <fullName evidence="1">21502_t:CDS:1</fullName>
    </submittedName>
</protein>